<evidence type="ECO:0000313" key="2">
    <source>
        <dbReference type="Proteomes" id="UP001153555"/>
    </source>
</evidence>
<evidence type="ECO:0000313" key="1">
    <source>
        <dbReference type="EMBL" id="CAA0809548.1"/>
    </source>
</evidence>
<dbReference type="EMBL" id="CACSLK010003813">
    <property type="protein sequence ID" value="CAA0809548.1"/>
    <property type="molecule type" value="Genomic_DNA"/>
</dbReference>
<dbReference type="Proteomes" id="UP001153555">
    <property type="component" value="Unassembled WGS sequence"/>
</dbReference>
<comment type="caution">
    <text evidence="1">The sequence shown here is derived from an EMBL/GenBank/DDBJ whole genome shotgun (WGS) entry which is preliminary data.</text>
</comment>
<accession>A0A9N7MMQ0</accession>
<name>A0A9N7MMQ0_STRHE</name>
<proteinExistence type="predicted"/>
<sequence length="140" mass="16227">MTEMWAPMSGHPDKMKWYLSTGKSLSVVVRVEDGVFRVWEMVCGDNYYWREWEHQIVLGSEIQYPSSSIYPVGWLQHMEVLVFEGWSKNRAFDVFYMVIATGEIGWIAPVSSSEEKGESYTSIGPFLPHKNTLVQLEGYY</sequence>
<reference evidence="1" key="1">
    <citation type="submission" date="2019-12" db="EMBL/GenBank/DDBJ databases">
        <authorList>
            <person name="Scholes J."/>
        </authorList>
    </citation>
    <scope>NUCLEOTIDE SEQUENCE</scope>
</reference>
<protein>
    <submittedName>
        <fullName evidence="1">Uncharacterized protein</fullName>
    </submittedName>
</protein>
<organism evidence="1 2">
    <name type="scientific">Striga hermonthica</name>
    <name type="common">Purple witchweed</name>
    <name type="synonym">Buchnera hermonthica</name>
    <dbReference type="NCBI Taxonomy" id="68872"/>
    <lineage>
        <taxon>Eukaryota</taxon>
        <taxon>Viridiplantae</taxon>
        <taxon>Streptophyta</taxon>
        <taxon>Embryophyta</taxon>
        <taxon>Tracheophyta</taxon>
        <taxon>Spermatophyta</taxon>
        <taxon>Magnoliopsida</taxon>
        <taxon>eudicotyledons</taxon>
        <taxon>Gunneridae</taxon>
        <taxon>Pentapetalae</taxon>
        <taxon>asterids</taxon>
        <taxon>lamiids</taxon>
        <taxon>Lamiales</taxon>
        <taxon>Orobanchaceae</taxon>
        <taxon>Buchnereae</taxon>
        <taxon>Striga</taxon>
    </lineage>
</organism>
<keyword evidence="2" id="KW-1185">Reference proteome</keyword>
<gene>
    <name evidence="1" type="ORF">SHERM_11553</name>
</gene>
<dbReference type="AlphaFoldDB" id="A0A9N7MMQ0"/>